<proteinExistence type="predicted"/>
<evidence type="ECO:0000313" key="2">
    <source>
        <dbReference type="EMBL" id="EFH79635.1"/>
    </source>
</evidence>
<feature type="region of interest" description="Disordered" evidence="1">
    <location>
        <begin position="1"/>
        <end position="43"/>
    </location>
</feature>
<keyword evidence="3" id="KW-1185">Reference proteome</keyword>
<dbReference type="STRING" id="485913.Krac_0113"/>
<evidence type="ECO:0000256" key="1">
    <source>
        <dbReference type="SAM" id="MobiDB-lite"/>
    </source>
</evidence>
<dbReference type="Proteomes" id="UP000004508">
    <property type="component" value="Unassembled WGS sequence"/>
</dbReference>
<evidence type="ECO:0000313" key="3">
    <source>
        <dbReference type="Proteomes" id="UP000004508"/>
    </source>
</evidence>
<gene>
    <name evidence="2" type="ORF">Krac_0113</name>
</gene>
<feature type="compositionally biased region" description="Polar residues" evidence="1">
    <location>
        <begin position="1"/>
        <end position="26"/>
    </location>
</feature>
<dbReference type="AlphaFoldDB" id="D6U8S5"/>
<name>D6U8S5_KTERA</name>
<protein>
    <submittedName>
        <fullName evidence="2">Uncharacterized protein</fullName>
    </submittedName>
</protein>
<dbReference type="InParanoid" id="D6U8S5"/>
<organism evidence="2 3">
    <name type="scientific">Ktedonobacter racemifer DSM 44963</name>
    <dbReference type="NCBI Taxonomy" id="485913"/>
    <lineage>
        <taxon>Bacteria</taxon>
        <taxon>Bacillati</taxon>
        <taxon>Chloroflexota</taxon>
        <taxon>Ktedonobacteria</taxon>
        <taxon>Ktedonobacterales</taxon>
        <taxon>Ktedonobacteraceae</taxon>
        <taxon>Ktedonobacter</taxon>
    </lineage>
</organism>
<comment type="caution">
    <text evidence="2">The sequence shown here is derived from an EMBL/GenBank/DDBJ whole genome shotgun (WGS) entry which is preliminary data.</text>
</comment>
<dbReference type="RefSeq" id="WP_007923617.1">
    <property type="nucleotide sequence ID" value="NZ_ADVG01000006.1"/>
</dbReference>
<sequence length="80" mass="8815">MTSPTLMLSSDSPRSANCAPATQTGSAGRGNFPPSTFVLCPGEDPNRQRTVYRNLTDRIERQMKRSRSVAWASASRKEAR</sequence>
<accession>D6U8S5</accession>
<dbReference type="EMBL" id="ADVG01000006">
    <property type="protein sequence ID" value="EFH79635.1"/>
    <property type="molecule type" value="Genomic_DNA"/>
</dbReference>
<reference evidence="2 3" key="1">
    <citation type="journal article" date="2011" name="Stand. Genomic Sci.">
        <title>Non-contiguous finished genome sequence and contextual data of the filamentous soil bacterium Ktedonobacter racemifer type strain (SOSP1-21).</title>
        <authorList>
            <person name="Chang Y.J."/>
            <person name="Land M."/>
            <person name="Hauser L."/>
            <person name="Chertkov O."/>
            <person name="Del Rio T.G."/>
            <person name="Nolan M."/>
            <person name="Copeland A."/>
            <person name="Tice H."/>
            <person name="Cheng J.F."/>
            <person name="Lucas S."/>
            <person name="Han C."/>
            <person name="Goodwin L."/>
            <person name="Pitluck S."/>
            <person name="Ivanova N."/>
            <person name="Ovchinikova G."/>
            <person name="Pati A."/>
            <person name="Chen A."/>
            <person name="Palaniappan K."/>
            <person name="Mavromatis K."/>
            <person name="Liolios K."/>
            <person name="Brettin T."/>
            <person name="Fiebig A."/>
            <person name="Rohde M."/>
            <person name="Abt B."/>
            <person name="Goker M."/>
            <person name="Detter J.C."/>
            <person name="Woyke T."/>
            <person name="Bristow J."/>
            <person name="Eisen J.A."/>
            <person name="Markowitz V."/>
            <person name="Hugenholtz P."/>
            <person name="Kyrpides N.C."/>
            <person name="Klenk H.P."/>
            <person name="Lapidus A."/>
        </authorList>
    </citation>
    <scope>NUCLEOTIDE SEQUENCE [LARGE SCALE GENOMIC DNA]</scope>
    <source>
        <strain evidence="3">DSM 44963</strain>
    </source>
</reference>